<accession>A0A1F2WGJ2</accession>
<gene>
    <name evidence="1" type="ORF">A2Y75_04540</name>
</gene>
<protein>
    <submittedName>
        <fullName evidence="1">Uncharacterized protein</fullName>
    </submittedName>
</protein>
<reference evidence="1 2" key="1">
    <citation type="journal article" date="2016" name="Nat. Commun.">
        <title>Thousands of microbial genomes shed light on interconnected biogeochemical processes in an aquifer system.</title>
        <authorList>
            <person name="Anantharaman K."/>
            <person name="Brown C.T."/>
            <person name="Hug L.A."/>
            <person name="Sharon I."/>
            <person name="Castelle C.J."/>
            <person name="Probst A.J."/>
            <person name="Thomas B.C."/>
            <person name="Singh A."/>
            <person name="Wilkins M.J."/>
            <person name="Karaoz U."/>
            <person name="Brodie E.L."/>
            <person name="Williams K.H."/>
            <person name="Hubbard S.S."/>
            <person name="Banfield J.F."/>
        </authorList>
    </citation>
    <scope>NUCLEOTIDE SEQUENCE [LARGE SCALE GENOMIC DNA]</scope>
</reference>
<proteinExistence type="predicted"/>
<dbReference type="Proteomes" id="UP000177876">
    <property type="component" value="Unassembled WGS sequence"/>
</dbReference>
<dbReference type="AlphaFoldDB" id="A0A1F2WGJ2"/>
<evidence type="ECO:0000313" key="1">
    <source>
        <dbReference type="EMBL" id="OFW55988.1"/>
    </source>
</evidence>
<comment type="caution">
    <text evidence="1">The sequence shown here is derived from an EMBL/GenBank/DDBJ whole genome shotgun (WGS) entry which is preliminary data.</text>
</comment>
<sequence length="121" mass="13655">MNVPDRVVRMELISFFIKYPETVGSCETLSEKLGRDSEQVKRQMDELAELDILQKELIEDQEEYSYIPAISAKLSRKRPVVSAEQKVTNGPQGKDEKLLETGVAKEIMMDEDDLCDANGCG</sequence>
<organism evidence="1 2">
    <name type="scientific">Candidatus Solincola sediminis</name>
    <dbReference type="NCBI Taxonomy" id="1797199"/>
    <lineage>
        <taxon>Bacteria</taxon>
        <taxon>Bacillati</taxon>
        <taxon>Actinomycetota</taxon>
        <taxon>Candidatus Geothermincolia</taxon>
        <taxon>Candidatus Geothermincolales</taxon>
        <taxon>Candidatus Geothermincolaceae</taxon>
        <taxon>Candidatus Solincola</taxon>
    </lineage>
</organism>
<name>A0A1F2WGJ2_9ACTN</name>
<dbReference type="EMBL" id="MELK01000050">
    <property type="protein sequence ID" value="OFW55988.1"/>
    <property type="molecule type" value="Genomic_DNA"/>
</dbReference>
<evidence type="ECO:0000313" key="2">
    <source>
        <dbReference type="Proteomes" id="UP000177876"/>
    </source>
</evidence>